<dbReference type="PROSITE" id="PS50181">
    <property type="entry name" value="FBOX"/>
    <property type="match status" value="1"/>
</dbReference>
<comment type="caution">
    <text evidence="3">The sequence shown here is derived from an EMBL/GenBank/DDBJ whole genome shotgun (WGS) entry which is preliminary data.</text>
</comment>
<evidence type="ECO:0000313" key="3">
    <source>
        <dbReference type="EMBL" id="ORX50881.1"/>
    </source>
</evidence>
<dbReference type="InterPro" id="IPR036047">
    <property type="entry name" value="F-box-like_dom_sf"/>
</dbReference>
<dbReference type="InterPro" id="IPR035927">
    <property type="entry name" value="DUSP-like_sf"/>
</dbReference>
<dbReference type="EMBL" id="MCGT01000022">
    <property type="protein sequence ID" value="ORX50881.1"/>
    <property type="molecule type" value="Genomic_DNA"/>
</dbReference>
<keyword evidence="4" id="KW-1185">Reference proteome</keyword>
<dbReference type="InterPro" id="IPR001810">
    <property type="entry name" value="F-box_dom"/>
</dbReference>
<dbReference type="Pfam" id="PF12937">
    <property type="entry name" value="F-box-like"/>
    <property type="match status" value="1"/>
</dbReference>
<dbReference type="SMART" id="SM00256">
    <property type="entry name" value="FBOX"/>
    <property type="match status" value="1"/>
</dbReference>
<dbReference type="InterPro" id="IPR006615">
    <property type="entry name" value="Pept_C19_DUSP"/>
</dbReference>
<evidence type="ECO:0008006" key="5">
    <source>
        <dbReference type="Google" id="ProtNLM"/>
    </source>
</evidence>
<evidence type="ECO:0000259" key="2">
    <source>
        <dbReference type="PROSITE" id="PS51283"/>
    </source>
</evidence>
<protein>
    <recommendedName>
        <fullName evidence="5">F-box domain-containing protein</fullName>
    </recommendedName>
</protein>
<feature type="domain" description="DUSP" evidence="2">
    <location>
        <begin position="199"/>
        <end position="309"/>
    </location>
</feature>
<dbReference type="SUPFAM" id="SSF81383">
    <property type="entry name" value="F-box domain"/>
    <property type="match status" value="1"/>
</dbReference>
<dbReference type="Gene3D" id="1.20.1280.50">
    <property type="match status" value="1"/>
</dbReference>
<proteinExistence type="predicted"/>
<accession>A0A1X2GCX1</accession>
<dbReference type="Proteomes" id="UP000242146">
    <property type="component" value="Unassembled WGS sequence"/>
</dbReference>
<dbReference type="SUPFAM" id="SSF143791">
    <property type="entry name" value="DUSP-like"/>
    <property type="match status" value="1"/>
</dbReference>
<reference evidence="3 4" key="1">
    <citation type="submission" date="2016-07" db="EMBL/GenBank/DDBJ databases">
        <title>Pervasive Adenine N6-methylation of Active Genes in Fungi.</title>
        <authorList>
            <consortium name="DOE Joint Genome Institute"/>
            <person name="Mondo S.J."/>
            <person name="Dannebaum R.O."/>
            <person name="Kuo R.C."/>
            <person name="Labutti K."/>
            <person name="Haridas S."/>
            <person name="Kuo A."/>
            <person name="Salamov A."/>
            <person name="Ahrendt S.R."/>
            <person name="Lipzen A."/>
            <person name="Sullivan W."/>
            <person name="Andreopoulos W.B."/>
            <person name="Clum A."/>
            <person name="Lindquist E."/>
            <person name="Daum C."/>
            <person name="Ramamoorthy G.K."/>
            <person name="Gryganskyi A."/>
            <person name="Culley D."/>
            <person name="Magnuson J.K."/>
            <person name="James T.Y."/>
            <person name="O'Malley M.A."/>
            <person name="Stajich J.E."/>
            <person name="Spatafora J.W."/>
            <person name="Visel A."/>
            <person name="Grigoriev I.V."/>
        </authorList>
    </citation>
    <scope>NUCLEOTIDE SEQUENCE [LARGE SCALE GENOMIC DNA]</scope>
    <source>
        <strain evidence="3 4">NRRL 3301</strain>
    </source>
</reference>
<name>A0A1X2GCX1_9FUNG</name>
<dbReference type="AlphaFoldDB" id="A0A1X2GCX1"/>
<evidence type="ECO:0000259" key="1">
    <source>
        <dbReference type="PROSITE" id="PS50181"/>
    </source>
</evidence>
<feature type="domain" description="F-box" evidence="1">
    <location>
        <begin position="1"/>
        <end position="46"/>
    </location>
</feature>
<sequence length="326" mass="37616">MNALELGNELLTCIAGHLALKDLAEFGTVCRRFHSIIQDDTVWREALANQYGIRYKLPHQSWRDTYLKKEQDPHDNRLCPHLSNVDSAALAPYVKKYQAVLNWLPKNVNCATCGMNEYERGACLYVWEGNVRLRCRDCSYRFHNAEPGRQGILIRINVLQLFCFNCSRLLGETRGDESEAYYVNHLLEILTNGSELGREALRQKQQCMDERIMQRELVDRLYILNQPYFLVERVWLCSWFLRLCDGKIGQGPVNNLPLAISEEDDTLDPSARPKGNFVGGFGIITPELWYYLTDTYGLVGSTYTSDDIQGAEYDDLRQAIIDWRLI</sequence>
<dbReference type="GO" id="GO:0004843">
    <property type="term" value="F:cysteine-type deubiquitinase activity"/>
    <property type="evidence" value="ECO:0007669"/>
    <property type="project" value="InterPro"/>
</dbReference>
<dbReference type="PROSITE" id="PS51283">
    <property type="entry name" value="DUSP"/>
    <property type="match status" value="1"/>
</dbReference>
<organism evidence="3 4">
    <name type="scientific">Hesseltinella vesiculosa</name>
    <dbReference type="NCBI Taxonomy" id="101127"/>
    <lineage>
        <taxon>Eukaryota</taxon>
        <taxon>Fungi</taxon>
        <taxon>Fungi incertae sedis</taxon>
        <taxon>Mucoromycota</taxon>
        <taxon>Mucoromycotina</taxon>
        <taxon>Mucoromycetes</taxon>
        <taxon>Mucorales</taxon>
        <taxon>Cunninghamellaceae</taxon>
        <taxon>Hesseltinella</taxon>
    </lineage>
</organism>
<dbReference type="OrthoDB" id="3219396at2759"/>
<evidence type="ECO:0000313" key="4">
    <source>
        <dbReference type="Proteomes" id="UP000242146"/>
    </source>
</evidence>
<gene>
    <name evidence="3" type="ORF">DM01DRAFT_1408875</name>
</gene>